<dbReference type="PANTHER" id="PTHR15254:SF2">
    <property type="entry name" value="FANCONI ANEMIA GROUP G PROTEIN"/>
    <property type="match status" value="1"/>
</dbReference>
<dbReference type="SUPFAM" id="SSF48452">
    <property type="entry name" value="TPR-like"/>
    <property type="match status" value="1"/>
</dbReference>
<dbReference type="GO" id="GO:0036297">
    <property type="term" value="P:interstrand cross-link repair"/>
    <property type="evidence" value="ECO:0007669"/>
    <property type="project" value="InterPro"/>
</dbReference>
<evidence type="ECO:0000256" key="1">
    <source>
        <dbReference type="SAM" id="MobiDB-lite"/>
    </source>
</evidence>
<keyword evidence="3" id="KW-1185">Reference proteome</keyword>
<reference evidence="2 3" key="1">
    <citation type="submission" date="2023-03" db="EMBL/GenBank/DDBJ databases">
        <title>High-quality genome of Scylla paramamosain provides insights in environmental adaptation.</title>
        <authorList>
            <person name="Zhang L."/>
        </authorList>
    </citation>
    <scope>NUCLEOTIDE SEQUENCE [LARGE SCALE GENOMIC DNA]</scope>
    <source>
        <strain evidence="2">LZ_2023a</strain>
        <tissue evidence="2">Muscle</tissue>
    </source>
</reference>
<proteinExistence type="predicted"/>
<dbReference type="GO" id="GO:0043240">
    <property type="term" value="C:Fanconi anaemia nuclear complex"/>
    <property type="evidence" value="ECO:0007669"/>
    <property type="project" value="InterPro"/>
</dbReference>
<accession>A0AAW0UMS4</accession>
<dbReference type="InterPro" id="IPR039684">
    <property type="entry name" value="FANCG"/>
</dbReference>
<organism evidence="2 3">
    <name type="scientific">Scylla paramamosain</name>
    <name type="common">Mud crab</name>
    <dbReference type="NCBI Taxonomy" id="85552"/>
    <lineage>
        <taxon>Eukaryota</taxon>
        <taxon>Metazoa</taxon>
        <taxon>Ecdysozoa</taxon>
        <taxon>Arthropoda</taxon>
        <taxon>Crustacea</taxon>
        <taxon>Multicrustacea</taxon>
        <taxon>Malacostraca</taxon>
        <taxon>Eumalacostraca</taxon>
        <taxon>Eucarida</taxon>
        <taxon>Decapoda</taxon>
        <taxon>Pleocyemata</taxon>
        <taxon>Brachyura</taxon>
        <taxon>Eubrachyura</taxon>
        <taxon>Portunoidea</taxon>
        <taxon>Portunidae</taxon>
        <taxon>Portuninae</taxon>
        <taxon>Scylla</taxon>
    </lineage>
</organism>
<dbReference type="InterPro" id="IPR011990">
    <property type="entry name" value="TPR-like_helical_dom_sf"/>
</dbReference>
<sequence length="665" mass="73686">MLRGKGNNRLFFSSAAQDHHHRVCRVCCSLTPLWARDEHRRHHENTDARADVVEESAVMAAGGGGVECGGGGGVGGGGGGGGRRRRHHGEQRSGVPTVVEDRMEAAHPSPDPAPPRLAALRGLVPKVLIGHQPVTALEKVADSWLLSCPSNSTFGEECELVATLLYTTLTFPSGSTLLLPQDLVFTFIERWVEDGGRMEFSELINLLKLEWKCGAAQVLFLLCANLMPDDWGQPVLQADVSAWTWEWLPNVAPPPWLLDVLGSSEDLIEFITLLRVSALLLQGAPISQKEWKDSYLGTLTRFLCAVSQYQQGDYSRSLDTLHNISYIACERRMQAWVLHLGGLGLANLGKPHTALMKLQDAVERSPASLPALYNIAQVFQSLGEQRAELEVLDLLVKSGRGKPEGPQVSLHFSLLALHHTPPGNLISRAQYYLSCRLFQEKKYLEAAENLKSLLDEKAPDNRYHIPTPRSLLRPKDTLPTLPTYSVLLVLAAMAHMSIASHQHALRILSHQFTTKAIGGSTFYHDCPEDRMKVVVSAAGQVLHAQALKALGQETEAFKEFIRLEQALWWVRGVGDSGGDSPEKWETVMLQIKTLVYKILSEIHKVRGSSQNYHHYTRLAKQCLDVLHKLQDIVSGQDLCPDQLAVDVIYEYFKNFLDGDLTGKIK</sequence>
<name>A0AAW0UMS4_SCYPA</name>
<feature type="region of interest" description="Disordered" evidence="1">
    <location>
        <begin position="64"/>
        <end position="98"/>
    </location>
</feature>
<evidence type="ECO:0000313" key="2">
    <source>
        <dbReference type="EMBL" id="KAK8401427.1"/>
    </source>
</evidence>
<evidence type="ECO:0000313" key="3">
    <source>
        <dbReference type="Proteomes" id="UP001487740"/>
    </source>
</evidence>
<feature type="compositionally biased region" description="Gly residues" evidence="1">
    <location>
        <begin position="64"/>
        <end position="81"/>
    </location>
</feature>
<dbReference type="PANTHER" id="PTHR15254">
    <property type="entry name" value="FANCONI ANEMIA GROUP G PROTEIN FAMILY MEMBER"/>
    <property type="match status" value="1"/>
</dbReference>
<protein>
    <submittedName>
        <fullName evidence="2">Uncharacterized protein</fullName>
    </submittedName>
</protein>
<dbReference type="Gene3D" id="1.25.40.10">
    <property type="entry name" value="Tetratricopeptide repeat domain"/>
    <property type="match status" value="1"/>
</dbReference>
<dbReference type="EMBL" id="JARAKH010000009">
    <property type="protein sequence ID" value="KAK8401427.1"/>
    <property type="molecule type" value="Genomic_DNA"/>
</dbReference>
<dbReference type="Proteomes" id="UP001487740">
    <property type="component" value="Unassembled WGS sequence"/>
</dbReference>
<dbReference type="AlphaFoldDB" id="A0AAW0UMS4"/>
<gene>
    <name evidence="2" type="ORF">O3P69_002893</name>
</gene>
<comment type="caution">
    <text evidence="2">The sequence shown here is derived from an EMBL/GenBank/DDBJ whole genome shotgun (WGS) entry which is preliminary data.</text>
</comment>